<accession>W2YIH7</accession>
<evidence type="ECO:0000313" key="1">
    <source>
        <dbReference type="EMBL" id="ETP34463.1"/>
    </source>
</evidence>
<reference evidence="1 2" key="1">
    <citation type="submission" date="2013-11" db="EMBL/GenBank/DDBJ databases">
        <title>The Genome Sequence of Phytophthora parasitica P10297.</title>
        <authorList>
            <consortium name="The Broad Institute Genomics Platform"/>
            <person name="Russ C."/>
            <person name="Tyler B."/>
            <person name="Panabieres F."/>
            <person name="Shan W."/>
            <person name="Tripathy S."/>
            <person name="Grunwald N."/>
            <person name="Machado M."/>
            <person name="Johnson C.S."/>
            <person name="Walker B."/>
            <person name="Young S.K."/>
            <person name="Zeng Q."/>
            <person name="Gargeya S."/>
            <person name="Fitzgerald M."/>
            <person name="Haas B."/>
            <person name="Abouelleil A."/>
            <person name="Allen A.W."/>
            <person name="Alvarado L."/>
            <person name="Arachchi H.M."/>
            <person name="Berlin A.M."/>
            <person name="Chapman S.B."/>
            <person name="Gainer-Dewar J."/>
            <person name="Goldberg J."/>
            <person name="Griggs A."/>
            <person name="Gujja S."/>
            <person name="Hansen M."/>
            <person name="Howarth C."/>
            <person name="Imamovic A."/>
            <person name="Ireland A."/>
            <person name="Larimer J."/>
            <person name="McCowan C."/>
            <person name="Murphy C."/>
            <person name="Pearson M."/>
            <person name="Poon T.W."/>
            <person name="Priest M."/>
            <person name="Roberts A."/>
            <person name="Saif S."/>
            <person name="Shea T."/>
            <person name="Sisk P."/>
            <person name="Sykes S."/>
            <person name="Wortman J."/>
            <person name="Nusbaum C."/>
            <person name="Birren B."/>
        </authorList>
    </citation>
    <scope>NUCLEOTIDE SEQUENCE [LARGE SCALE GENOMIC DNA]</scope>
    <source>
        <strain evidence="1 2">P10297</strain>
    </source>
</reference>
<comment type="caution">
    <text evidence="1">The sequence shown here is derived from an EMBL/GenBank/DDBJ whole genome shotgun (WGS) entry which is preliminary data.</text>
</comment>
<dbReference type="AlphaFoldDB" id="W2YIH7"/>
<dbReference type="Proteomes" id="UP000018948">
    <property type="component" value="Unassembled WGS sequence"/>
</dbReference>
<proteinExistence type="predicted"/>
<organism evidence="1 2">
    <name type="scientific">Phytophthora nicotianae P10297</name>
    <dbReference type="NCBI Taxonomy" id="1317064"/>
    <lineage>
        <taxon>Eukaryota</taxon>
        <taxon>Sar</taxon>
        <taxon>Stramenopiles</taxon>
        <taxon>Oomycota</taxon>
        <taxon>Peronosporomycetes</taxon>
        <taxon>Peronosporales</taxon>
        <taxon>Peronosporaceae</taxon>
        <taxon>Phytophthora</taxon>
    </lineage>
</organism>
<name>W2YIH7_PHYNI</name>
<evidence type="ECO:0000313" key="2">
    <source>
        <dbReference type="Proteomes" id="UP000018948"/>
    </source>
</evidence>
<gene>
    <name evidence="1" type="ORF">F442_17225</name>
</gene>
<sequence>MLVTALEKLYEAALGFEFLHELGVPADRKGGKILIREDGRATYGLRLPDVAEGVTS</sequence>
<dbReference type="EMBL" id="ANIY01003628">
    <property type="protein sequence ID" value="ETP34463.1"/>
    <property type="molecule type" value="Genomic_DNA"/>
</dbReference>
<protein>
    <submittedName>
        <fullName evidence="1">Uncharacterized protein</fullName>
    </submittedName>
</protein>